<feature type="domain" description="Aldehyde dehydrogenase" evidence="5">
    <location>
        <begin position="27"/>
        <end position="479"/>
    </location>
</feature>
<evidence type="ECO:0000259" key="5">
    <source>
        <dbReference type="Pfam" id="PF00171"/>
    </source>
</evidence>
<dbReference type="FunFam" id="3.40.309.10:FF:000004">
    <property type="entry name" value="Succinate-semialdehyde dehydrogenase I"/>
    <property type="match status" value="1"/>
</dbReference>
<dbReference type="AlphaFoldDB" id="A0A3B7LV70"/>
<dbReference type="SUPFAM" id="SSF53720">
    <property type="entry name" value="ALDH-like"/>
    <property type="match status" value="1"/>
</dbReference>
<dbReference type="FunFam" id="3.40.605.10:FF:000005">
    <property type="entry name" value="Succinate-semialdehyde dehydrogenase I"/>
    <property type="match status" value="1"/>
</dbReference>
<dbReference type="InterPro" id="IPR016161">
    <property type="entry name" value="Ald_DH/histidinol_DH"/>
</dbReference>
<dbReference type="NCBIfam" id="TIGR01780">
    <property type="entry name" value="SSADH"/>
    <property type="match status" value="1"/>
</dbReference>
<keyword evidence="2 4" id="KW-0560">Oxidoreductase</keyword>
<dbReference type="EMBL" id="CP032134">
    <property type="protein sequence ID" value="AXY56291.1"/>
    <property type="molecule type" value="Genomic_DNA"/>
</dbReference>
<dbReference type="CDD" id="cd07103">
    <property type="entry name" value="ALDH_F5_SSADH_GabD"/>
    <property type="match status" value="1"/>
</dbReference>
<dbReference type="Gene3D" id="3.40.309.10">
    <property type="entry name" value="Aldehyde Dehydrogenase, Chain A, domain 2"/>
    <property type="match status" value="1"/>
</dbReference>
<dbReference type="Pfam" id="PF00171">
    <property type="entry name" value="Aldedh"/>
    <property type="match status" value="1"/>
</dbReference>
<dbReference type="Proteomes" id="UP000263753">
    <property type="component" value="Chromosome"/>
</dbReference>
<evidence type="ECO:0000256" key="4">
    <source>
        <dbReference type="RuleBase" id="RU003345"/>
    </source>
</evidence>
<dbReference type="PROSITE" id="PS00687">
    <property type="entry name" value="ALDEHYDE_DEHYDR_GLU"/>
    <property type="match status" value="1"/>
</dbReference>
<proteinExistence type="inferred from homology"/>
<dbReference type="GO" id="GO:0005829">
    <property type="term" value="C:cytosol"/>
    <property type="evidence" value="ECO:0007669"/>
    <property type="project" value="TreeGrafter"/>
</dbReference>
<sequence>MDVTALSVFENRCLINGQWIETGETASGQRIDVTNPATGELISSVPVLSEAQIHESVLTAQAAQVLWKKYSPQQRADILKKWFNLMHDHKDELATLLTLEQGKPLKESRGEMTYAASYLEWYAEEGKRAYGDIIPSADSSEVLVFKEPIGVCAAITPWNFPAGMITRKVAPALAAGCTMILKPASETPLTALALAKLATEAGVPAGVLNVVTGSSTLIGKILTESPVVKKLSFTGSTPIGAKLMEQSAPTIKKLSLELGGNAPVLVFNDCNLELAVQQVLDCKFRNAGQTCVCANRIYVQSGIYDEFLEKLAQKVSQLKVGNGLDESTTVGPLINAKATLKVQEQIDDALAKGAELVTGTVVQQPGNWCVPTVLKNVSQDMLCAKEETFGPLAPVFVFETEDEAVQYANDTEFGLASYVFTQDLNRFIRVSRALEYGMVGVNTGILSNEAAPFGGVKASGLGREGAKYGLEDYLEIKYVCVGNIT</sequence>
<dbReference type="RefSeq" id="WP_087511257.1">
    <property type="nucleotide sequence ID" value="NZ_CP032134.1"/>
</dbReference>
<evidence type="ECO:0000313" key="6">
    <source>
        <dbReference type="EMBL" id="AXY56291.1"/>
    </source>
</evidence>
<dbReference type="GO" id="GO:0009450">
    <property type="term" value="P:gamma-aminobutyric acid catabolic process"/>
    <property type="evidence" value="ECO:0007669"/>
    <property type="project" value="InterPro"/>
</dbReference>
<reference evidence="7" key="1">
    <citation type="submission" date="2018-09" db="EMBL/GenBank/DDBJ databases">
        <title>The complete genome of Acinetobacter sp. strain WCHAc010005.</title>
        <authorList>
            <person name="Hu Y."/>
            <person name="Long H."/>
            <person name="Feng Y."/>
            <person name="Zong Z."/>
        </authorList>
    </citation>
    <scope>NUCLEOTIDE SEQUENCE [LARGE SCALE GENOMIC DNA]</scope>
    <source>
        <strain evidence="7">WCHAc010005</strain>
    </source>
</reference>
<dbReference type="PANTHER" id="PTHR43353:SF5">
    <property type="entry name" value="SUCCINATE-SEMIALDEHYDE DEHYDROGENASE, MITOCHONDRIAL"/>
    <property type="match status" value="1"/>
</dbReference>
<feature type="active site" evidence="3">
    <location>
        <position position="257"/>
    </location>
</feature>
<dbReference type="InterPro" id="IPR029510">
    <property type="entry name" value="Ald_DH_CS_GLU"/>
</dbReference>
<dbReference type="InterPro" id="IPR010102">
    <property type="entry name" value="Succ_semiAld_DH"/>
</dbReference>
<name>A0A3B7LV70_9GAMM</name>
<gene>
    <name evidence="6" type="ORF">CDG60_06730</name>
</gene>
<comment type="similarity">
    <text evidence="1 4">Belongs to the aldehyde dehydrogenase family.</text>
</comment>
<evidence type="ECO:0000256" key="3">
    <source>
        <dbReference type="PROSITE-ProRule" id="PRU10007"/>
    </source>
</evidence>
<dbReference type="GO" id="GO:0004777">
    <property type="term" value="F:succinate-semialdehyde dehydrogenase (NAD+) activity"/>
    <property type="evidence" value="ECO:0007669"/>
    <property type="project" value="TreeGrafter"/>
</dbReference>
<dbReference type="PANTHER" id="PTHR43353">
    <property type="entry name" value="SUCCINATE-SEMIALDEHYDE DEHYDROGENASE, MITOCHONDRIAL"/>
    <property type="match status" value="1"/>
</dbReference>
<dbReference type="InterPro" id="IPR050740">
    <property type="entry name" value="Aldehyde_DH_Superfamily"/>
</dbReference>
<evidence type="ECO:0000313" key="7">
    <source>
        <dbReference type="Proteomes" id="UP000263753"/>
    </source>
</evidence>
<dbReference type="PROSITE" id="PS00070">
    <property type="entry name" value="ALDEHYDE_DEHYDR_CYS"/>
    <property type="match status" value="1"/>
</dbReference>
<accession>A0A3B7LV70</accession>
<dbReference type="InterPro" id="IPR016160">
    <property type="entry name" value="Ald_DH_CS_CYS"/>
</dbReference>
<dbReference type="KEGG" id="achi:CDG60_06730"/>
<dbReference type="InterPro" id="IPR015590">
    <property type="entry name" value="Aldehyde_DH_dom"/>
</dbReference>
<dbReference type="Gene3D" id="3.40.605.10">
    <property type="entry name" value="Aldehyde Dehydrogenase, Chain A, domain 1"/>
    <property type="match status" value="1"/>
</dbReference>
<protein>
    <submittedName>
        <fullName evidence="6">NAD-dependent succinate-semialdehyde dehydrogenase</fullName>
    </submittedName>
</protein>
<dbReference type="InterPro" id="IPR016162">
    <property type="entry name" value="Ald_DH_N"/>
</dbReference>
<evidence type="ECO:0000256" key="1">
    <source>
        <dbReference type="ARBA" id="ARBA00009986"/>
    </source>
</evidence>
<organism evidence="6 7">
    <name type="scientific">Acinetobacter chinensis</name>
    <dbReference type="NCBI Taxonomy" id="2004650"/>
    <lineage>
        <taxon>Bacteria</taxon>
        <taxon>Pseudomonadati</taxon>
        <taxon>Pseudomonadota</taxon>
        <taxon>Gammaproteobacteria</taxon>
        <taxon>Moraxellales</taxon>
        <taxon>Moraxellaceae</taxon>
        <taxon>Acinetobacter</taxon>
    </lineage>
</organism>
<evidence type="ECO:0000256" key="2">
    <source>
        <dbReference type="ARBA" id="ARBA00023002"/>
    </source>
</evidence>
<dbReference type="InterPro" id="IPR016163">
    <property type="entry name" value="Ald_DH_C"/>
</dbReference>